<dbReference type="KEGG" id="mri:Mal4_12440"/>
<organism evidence="2 3">
    <name type="scientific">Maioricimonas rarisocia</name>
    <dbReference type="NCBI Taxonomy" id="2528026"/>
    <lineage>
        <taxon>Bacteria</taxon>
        <taxon>Pseudomonadati</taxon>
        <taxon>Planctomycetota</taxon>
        <taxon>Planctomycetia</taxon>
        <taxon>Planctomycetales</taxon>
        <taxon>Planctomycetaceae</taxon>
        <taxon>Maioricimonas</taxon>
    </lineage>
</organism>
<proteinExistence type="predicted"/>
<dbReference type="EMBL" id="CP036275">
    <property type="protein sequence ID" value="QDU36942.1"/>
    <property type="molecule type" value="Genomic_DNA"/>
</dbReference>
<reference evidence="2 3" key="1">
    <citation type="submission" date="2019-02" db="EMBL/GenBank/DDBJ databases">
        <title>Deep-cultivation of Planctomycetes and their phenomic and genomic characterization uncovers novel biology.</title>
        <authorList>
            <person name="Wiegand S."/>
            <person name="Jogler M."/>
            <person name="Boedeker C."/>
            <person name="Pinto D."/>
            <person name="Vollmers J."/>
            <person name="Rivas-Marin E."/>
            <person name="Kohn T."/>
            <person name="Peeters S.H."/>
            <person name="Heuer A."/>
            <person name="Rast P."/>
            <person name="Oberbeckmann S."/>
            <person name="Bunk B."/>
            <person name="Jeske O."/>
            <person name="Meyerdierks A."/>
            <person name="Storesund J.E."/>
            <person name="Kallscheuer N."/>
            <person name="Luecker S."/>
            <person name="Lage O.M."/>
            <person name="Pohl T."/>
            <person name="Merkel B.J."/>
            <person name="Hornburger P."/>
            <person name="Mueller R.-W."/>
            <person name="Bruemmer F."/>
            <person name="Labrenz M."/>
            <person name="Spormann A.M."/>
            <person name="Op den Camp H."/>
            <person name="Overmann J."/>
            <person name="Amann R."/>
            <person name="Jetten M.S.M."/>
            <person name="Mascher T."/>
            <person name="Medema M.H."/>
            <person name="Devos D.P."/>
            <person name="Kaster A.-K."/>
            <person name="Ovreas L."/>
            <person name="Rohde M."/>
            <person name="Galperin M.Y."/>
            <person name="Jogler C."/>
        </authorList>
    </citation>
    <scope>NUCLEOTIDE SEQUENCE [LARGE SCALE GENOMIC DNA]</scope>
    <source>
        <strain evidence="2 3">Mal4</strain>
    </source>
</reference>
<dbReference type="AlphaFoldDB" id="A0A517Z370"/>
<protein>
    <submittedName>
        <fullName evidence="2">Uncharacterized protein</fullName>
    </submittedName>
</protein>
<name>A0A517Z370_9PLAN</name>
<feature type="compositionally biased region" description="Basic residues" evidence="1">
    <location>
        <begin position="49"/>
        <end position="58"/>
    </location>
</feature>
<dbReference type="Proteomes" id="UP000320496">
    <property type="component" value="Chromosome"/>
</dbReference>
<accession>A0A517Z370</accession>
<evidence type="ECO:0000256" key="1">
    <source>
        <dbReference type="SAM" id="MobiDB-lite"/>
    </source>
</evidence>
<sequence length="69" mass="7802">MWIQAAELPESHEGEPWSRRAPERTQLTSEPTEDAALDRSNLSCSNSRTKVRMKKARRREGDGPGDSFS</sequence>
<feature type="region of interest" description="Disordered" evidence="1">
    <location>
        <begin position="1"/>
        <end position="69"/>
    </location>
</feature>
<keyword evidence="3" id="KW-1185">Reference proteome</keyword>
<evidence type="ECO:0000313" key="2">
    <source>
        <dbReference type="EMBL" id="QDU36942.1"/>
    </source>
</evidence>
<gene>
    <name evidence="2" type="ORF">Mal4_12440</name>
</gene>
<feature type="compositionally biased region" description="Basic and acidic residues" evidence="1">
    <location>
        <begin position="9"/>
        <end position="23"/>
    </location>
</feature>
<evidence type="ECO:0000313" key="3">
    <source>
        <dbReference type="Proteomes" id="UP000320496"/>
    </source>
</evidence>